<protein>
    <recommendedName>
        <fullName evidence="8">L-xylulose reductase</fullName>
    </recommendedName>
</protein>
<accession>A0ABP1R883</accession>
<dbReference type="InterPro" id="IPR036291">
    <property type="entry name" value="NAD(P)-bd_dom_sf"/>
</dbReference>
<dbReference type="PRINTS" id="PR00081">
    <property type="entry name" value="GDHRDH"/>
</dbReference>
<dbReference type="PROSITE" id="PS00061">
    <property type="entry name" value="ADH_SHORT"/>
    <property type="match status" value="1"/>
</dbReference>
<evidence type="ECO:0000256" key="2">
    <source>
        <dbReference type="ARBA" id="ARBA00011881"/>
    </source>
</evidence>
<dbReference type="PANTHER" id="PTHR44252">
    <property type="entry name" value="D-ERYTHRULOSE REDUCTASE"/>
    <property type="match status" value="1"/>
</dbReference>
<dbReference type="InterPro" id="IPR051737">
    <property type="entry name" value="L-xylulose/Carbonyl_redctase"/>
</dbReference>
<comment type="caution">
    <text evidence="6">The sequence shown here is derived from an EMBL/GenBank/DDBJ whole genome shotgun (WGS) entry which is preliminary data.</text>
</comment>
<keyword evidence="3" id="KW-0521">NADP</keyword>
<dbReference type="SUPFAM" id="SSF51735">
    <property type="entry name" value="NAD(P)-binding Rossmann-fold domains"/>
    <property type="match status" value="1"/>
</dbReference>
<dbReference type="Proteomes" id="UP001642540">
    <property type="component" value="Unassembled WGS sequence"/>
</dbReference>
<keyword evidence="4" id="KW-0560">Oxidoreductase</keyword>
<dbReference type="Gene3D" id="3.40.50.720">
    <property type="entry name" value="NAD(P)-binding Rossmann-like Domain"/>
    <property type="match status" value="1"/>
</dbReference>
<evidence type="ECO:0000256" key="4">
    <source>
        <dbReference type="ARBA" id="ARBA00023002"/>
    </source>
</evidence>
<dbReference type="EMBL" id="CAXLJM020000068">
    <property type="protein sequence ID" value="CAL8122474.1"/>
    <property type="molecule type" value="Genomic_DNA"/>
</dbReference>
<dbReference type="InterPro" id="IPR002347">
    <property type="entry name" value="SDR_fam"/>
</dbReference>
<name>A0ABP1R883_9HEXA</name>
<comment type="similarity">
    <text evidence="1 5">Belongs to the short-chain dehydrogenases/reductases (SDR) family.</text>
</comment>
<gene>
    <name evidence="6" type="ORF">ODALV1_LOCUS19821</name>
</gene>
<dbReference type="InterPro" id="IPR020904">
    <property type="entry name" value="Sc_DH/Rdtase_CS"/>
</dbReference>
<evidence type="ECO:0008006" key="8">
    <source>
        <dbReference type="Google" id="ProtNLM"/>
    </source>
</evidence>
<reference evidence="6 7" key="1">
    <citation type="submission" date="2024-08" db="EMBL/GenBank/DDBJ databases">
        <authorList>
            <person name="Cucini C."/>
            <person name="Frati F."/>
        </authorList>
    </citation>
    <scope>NUCLEOTIDE SEQUENCE [LARGE SCALE GENOMIC DNA]</scope>
</reference>
<keyword evidence="7" id="KW-1185">Reference proteome</keyword>
<dbReference type="Pfam" id="PF00106">
    <property type="entry name" value="adh_short"/>
    <property type="match status" value="1"/>
</dbReference>
<sequence>MDINFEGKRILVTGAGRGIGRQLCIVLAKSSPNVKVVALSQTQANLDSLKAESPNIETVCADLGNWDETRKAVQSVLPIDLLVNNAAVASLQPVLETTPEAIDSSFNVNVKSVVNVTQVVAQNMKDRKVAGSIVNISSQASQAALKDHLVYCGTKGALDIMSKVMALELGPFNIRCNTVNPTVVLTDMGRLGWSDPEKAGPMLSKIPLGRFAEVDDVLGAIIFLLSDKSAMINGVTIPIDGGFLAC</sequence>
<evidence type="ECO:0000313" key="7">
    <source>
        <dbReference type="Proteomes" id="UP001642540"/>
    </source>
</evidence>
<dbReference type="PRINTS" id="PR00080">
    <property type="entry name" value="SDRFAMILY"/>
</dbReference>
<evidence type="ECO:0000256" key="1">
    <source>
        <dbReference type="ARBA" id="ARBA00006484"/>
    </source>
</evidence>
<evidence type="ECO:0000256" key="5">
    <source>
        <dbReference type="RuleBase" id="RU000363"/>
    </source>
</evidence>
<evidence type="ECO:0000313" key="6">
    <source>
        <dbReference type="EMBL" id="CAL8122474.1"/>
    </source>
</evidence>
<organism evidence="6 7">
    <name type="scientific">Orchesella dallaii</name>
    <dbReference type="NCBI Taxonomy" id="48710"/>
    <lineage>
        <taxon>Eukaryota</taxon>
        <taxon>Metazoa</taxon>
        <taxon>Ecdysozoa</taxon>
        <taxon>Arthropoda</taxon>
        <taxon>Hexapoda</taxon>
        <taxon>Collembola</taxon>
        <taxon>Entomobryomorpha</taxon>
        <taxon>Entomobryoidea</taxon>
        <taxon>Orchesellidae</taxon>
        <taxon>Orchesellinae</taxon>
        <taxon>Orchesella</taxon>
    </lineage>
</organism>
<proteinExistence type="inferred from homology"/>
<comment type="subunit">
    <text evidence="2">Homotetramer.</text>
</comment>
<evidence type="ECO:0000256" key="3">
    <source>
        <dbReference type="ARBA" id="ARBA00022857"/>
    </source>
</evidence>
<dbReference type="PANTHER" id="PTHR44252:SF3">
    <property type="entry name" value="D-ERYTHRULOSE REDUCTASE-RELATED"/>
    <property type="match status" value="1"/>
</dbReference>